<sequence length="206" mass="23604">MIKTEPWTGGTNEEYETQHFGFGAQRFKIAVRQMVEQKIQSCIKEMELFLQKSVKVTDEDNLAITNACKKLVRMYCNRAGPSLAKIDEEIALMLQVPHNVLLPEDEVQLEQITDEEYDKLQEEVVGLRRRVEQSTLMAALLTAENEELSSIDKVCEIAKKDMEVLDVLQKKLDGSGNLKNLLNELQFLCASLPFEQDFDKDVKFDD</sequence>
<reference evidence="2" key="1">
    <citation type="journal article" date="2013" name="BMC Genomics">
        <title>Unscrambling butterfly oogenesis.</title>
        <authorList>
            <person name="Carter J.M."/>
            <person name="Baker S.C."/>
            <person name="Pink R."/>
            <person name="Carter D.R."/>
            <person name="Collins A."/>
            <person name="Tomlin J."/>
            <person name="Gibbs M."/>
            <person name="Breuker C.J."/>
        </authorList>
    </citation>
    <scope>NUCLEOTIDE SEQUENCE</scope>
    <source>
        <tissue evidence="2">Ovary</tissue>
    </source>
</reference>
<keyword evidence="1" id="KW-0175">Coiled coil</keyword>
<organism evidence="2">
    <name type="scientific">Pararge aegeria</name>
    <name type="common">speckled wood butterfly</name>
    <dbReference type="NCBI Taxonomy" id="116150"/>
    <lineage>
        <taxon>Eukaryota</taxon>
        <taxon>Metazoa</taxon>
        <taxon>Ecdysozoa</taxon>
        <taxon>Arthropoda</taxon>
        <taxon>Hexapoda</taxon>
        <taxon>Insecta</taxon>
        <taxon>Pterygota</taxon>
        <taxon>Neoptera</taxon>
        <taxon>Endopterygota</taxon>
        <taxon>Lepidoptera</taxon>
        <taxon>Glossata</taxon>
        <taxon>Ditrysia</taxon>
        <taxon>Papilionoidea</taxon>
        <taxon>Nymphalidae</taxon>
        <taxon>Satyrinae</taxon>
        <taxon>Satyrini</taxon>
        <taxon>Parargina</taxon>
        <taxon>Pararge</taxon>
    </lineage>
</organism>
<dbReference type="GO" id="GO:0005634">
    <property type="term" value="C:nucleus"/>
    <property type="evidence" value="ECO:0007669"/>
    <property type="project" value="InterPro"/>
</dbReference>
<feature type="coiled-coil region" evidence="1">
    <location>
        <begin position="110"/>
        <end position="137"/>
    </location>
</feature>
<accession>S4PY71</accession>
<reference evidence="2" key="2">
    <citation type="submission" date="2013-05" db="EMBL/GenBank/DDBJ databases">
        <authorList>
            <person name="Carter J.-M."/>
            <person name="Baker S.C."/>
            <person name="Pink R."/>
            <person name="Carter D.R.F."/>
            <person name="Collins A."/>
            <person name="Tomlin J."/>
            <person name="Gibbs M."/>
            <person name="Breuker C.J."/>
        </authorList>
    </citation>
    <scope>NUCLEOTIDE SEQUENCE</scope>
    <source>
        <tissue evidence="2">Ovary</tissue>
    </source>
</reference>
<evidence type="ECO:0000313" key="2">
    <source>
        <dbReference type="EMBL" id="JAA88762.1"/>
    </source>
</evidence>
<dbReference type="InterPro" id="IPR008685">
    <property type="entry name" value="Centromere_Mis12"/>
</dbReference>
<dbReference type="GO" id="GO:0000278">
    <property type="term" value="P:mitotic cell cycle"/>
    <property type="evidence" value="ECO:0007669"/>
    <property type="project" value="InterPro"/>
</dbReference>
<dbReference type="GeneID" id="120631299"/>
<proteinExistence type="predicted"/>
<dbReference type="RefSeq" id="XP_039756719.1">
    <property type="nucleotide sequence ID" value="XM_039900785.1"/>
</dbReference>
<dbReference type="GO" id="GO:0000775">
    <property type="term" value="C:chromosome, centromeric region"/>
    <property type="evidence" value="ECO:0007669"/>
    <property type="project" value="InterPro"/>
</dbReference>
<dbReference type="AlphaFoldDB" id="S4PY71"/>
<protein>
    <submittedName>
        <fullName evidence="2">Protein MIS12-like protein</fullName>
    </submittedName>
</protein>
<dbReference type="EMBL" id="GAIX01003798">
    <property type="protein sequence ID" value="JAA88762.1"/>
    <property type="molecule type" value="Transcribed_RNA"/>
</dbReference>
<dbReference type="Pfam" id="PF05859">
    <property type="entry name" value="Mis12"/>
    <property type="match status" value="1"/>
</dbReference>
<name>S4PY71_9NEOP</name>
<evidence type="ECO:0000256" key="1">
    <source>
        <dbReference type="SAM" id="Coils"/>
    </source>
</evidence>